<gene>
    <name evidence="2" type="ORF">NHX12_023344</name>
</gene>
<dbReference type="EMBL" id="JANIIK010000039">
    <property type="protein sequence ID" value="KAJ3608814.1"/>
    <property type="molecule type" value="Genomic_DNA"/>
</dbReference>
<feature type="compositionally biased region" description="Basic and acidic residues" evidence="1">
    <location>
        <begin position="89"/>
        <end position="107"/>
    </location>
</feature>
<reference evidence="2" key="1">
    <citation type="submission" date="2022-07" db="EMBL/GenBank/DDBJ databases">
        <title>Chromosome-level genome of Muraenolepis orangiensis.</title>
        <authorList>
            <person name="Kim J."/>
        </authorList>
    </citation>
    <scope>NUCLEOTIDE SEQUENCE</scope>
    <source>
        <strain evidence="2">KU_S4_2022</strain>
        <tissue evidence="2">Muscle</tissue>
    </source>
</reference>
<sequence length="133" mass="14707">MLGPAARRARERAADAVWVKKRKRGEERKPREREEQGGGREKPLAAIWRLAPQADRPEKSGPRTASPRGGPSGEVRTTDSVSPRRTVRRSQDHGQRLPEADRPEKSGPRTASPRGGPSREETPHLSSTSPTHN</sequence>
<feature type="compositionally biased region" description="Polar residues" evidence="1">
    <location>
        <begin position="124"/>
        <end position="133"/>
    </location>
</feature>
<dbReference type="AlphaFoldDB" id="A0A9Q0IS20"/>
<feature type="compositionally biased region" description="Basic and acidic residues" evidence="1">
    <location>
        <begin position="24"/>
        <end position="43"/>
    </location>
</feature>
<comment type="caution">
    <text evidence="2">The sequence shown here is derived from an EMBL/GenBank/DDBJ whole genome shotgun (WGS) entry which is preliminary data.</text>
</comment>
<protein>
    <submittedName>
        <fullName evidence="2">Uncharacterized protein</fullName>
    </submittedName>
</protein>
<evidence type="ECO:0000313" key="2">
    <source>
        <dbReference type="EMBL" id="KAJ3608814.1"/>
    </source>
</evidence>
<organism evidence="2 3">
    <name type="scientific">Muraenolepis orangiensis</name>
    <name type="common">Patagonian moray cod</name>
    <dbReference type="NCBI Taxonomy" id="630683"/>
    <lineage>
        <taxon>Eukaryota</taxon>
        <taxon>Metazoa</taxon>
        <taxon>Chordata</taxon>
        <taxon>Craniata</taxon>
        <taxon>Vertebrata</taxon>
        <taxon>Euteleostomi</taxon>
        <taxon>Actinopterygii</taxon>
        <taxon>Neopterygii</taxon>
        <taxon>Teleostei</taxon>
        <taxon>Neoteleostei</taxon>
        <taxon>Acanthomorphata</taxon>
        <taxon>Zeiogadaria</taxon>
        <taxon>Gadariae</taxon>
        <taxon>Gadiformes</taxon>
        <taxon>Muraenolepidoidei</taxon>
        <taxon>Muraenolepididae</taxon>
        <taxon>Muraenolepis</taxon>
    </lineage>
</organism>
<dbReference type="Proteomes" id="UP001148018">
    <property type="component" value="Unassembled WGS sequence"/>
</dbReference>
<evidence type="ECO:0000313" key="3">
    <source>
        <dbReference type="Proteomes" id="UP001148018"/>
    </source>
</evidence>
<proteinExistence type="predicted"/>
<evidence type="ECO:0000256" key="1">
    <source>
        <dbReference type="SAM" id="MobiDB-lite"/>
    </source>
</evidence>
<name>A0A9Q0IS20_9TELE</name>
<feature type="region of interest" description="Disordered" evidence="1">
    <location>
        <begin position="1"/>
        <end position="133"/>
    </location>
</feature>
<keyword evidence="3" id="KW-1185">Reference proteome</keyword>
<accession>A0A9Q0IS20</accession>